<dbReference type="PIRSF" id="PIRSF005900">
    <property type="entry name" value="Dps"/>
    <property type="match status" value="1"/>
</dbReference>
<dbReference type="AlphaFoldDB" id="A0A4P6F0L9"/>
<dbReference type="SUPFAM" id="SSF47240">
    <property type="entry name" value="Ferritin-like"/>
    <property type="match status" value="1"/>
</dbReference>
<dbReference type="GO" id="GO:0008199">
    <property type="term" value="F:ferric iron binding"/>
    <property type="evidence" value="ECO:0007669"/>
    <property type="project" value="InterPro"/>
</dbReference>
<evidence type="ECO:0000313" key="4">
    <source>
        <dbReference type="EMBL" id="QAY68605.1"/>
    </source>
</evidence>
<dbReference type="InterPro" id="IPR002177">
    <property type="entry name" value="DPS_DNA-bd"/>
</dbReference>
<dbReference type="Gene3D" id="1.20.1260.10">
    <property type="match status" value="1"/>
</dbReference>
<sequence length="148" mass="16588">MTNQAVQEALNLQVANWSVLYTKLHHYHWYVKGHHFYTLHEKFEQLYTAAAKYMDDTAERLLAIHGKPVSTMKEQLAMATIQEASGGGSESAEQMVKELADDLSAIALQLADGIEAASEAHDDPTADLFTSIRSDIEKHNWMLHAYLG</sequence>
<evidence type="ECO:0000256" key="1">
    <source>
        <dbReference type="ARBA" id="ARBA00009497"/>
    </source>
</evidence>
<protein>
    <submittedName>
        <fullName evidence="4">DNA starvation/stationary phase protection protein</fullName>
    </submittedName>
</protein>
<feature type="domain" description="Ferritin/DPS" evidence="3">
    <location>
        <begin position="8"/>
        <end position="148"/>
    </location>
</feature>
<reference evidence="4 5" key="1">
    <citation type="submission" date="2019-01" db="EMBL/GenBank/DDBJ databases">
        <title>Genome sequencing of strain FW100M-2.</title>
        <authorList>
            <person name="Heo J."/>
            <person name="Kim S.-J."/>
            <person name="Kim J.-S."/>
            <person name="Hong S.-B."/>
            <person name="Kwon S.-W."/>
        </authorList>
    </citation>
    <scope>NUCLEOTIDE SEQUENCE [LARGE SCALE GENOMIC DNA]</scope>
    <source>
        <strain evidence="4 5">FW100M-2</strain>
    </source>
</reference>
<dbReference type="OrthoDB" id="9797023at2"/>
<comment type="similarity">
    <text evidence="1 2">Belongs to the Dps family.</text>
</comment>
<dbReference type="CDD" id="cd01043">
    <property type="entry name" value="DPS"/>
    <property type="match status" value="1"/>
</dbReference>
<dbReference type="KEGG" id="pprt:ET464_18340"/>
<dbReference type="Pfam" id="PF00210">
    <property type="entry name" value="Ferritin"/>
    <property type="match status" value="1"/>
</dbReference>
<dbReference type="PANTHER" id="PTHR42932:SF1">
    <property type="entry name" value="GENERAL STRESS PROTEIN 20U"/>
    <property type="match status" value="1"/>
</dbReference>
<dbReference type="InterPro" id="IPR012347">
    <property type="entry name" value="Ferritin-like"/>
</dbReference>
<dbReference type="InterPro" id="IPR023188">
    <property type="entry name" value="DPS_DNA-bd_CS"/>
</dbReference>
<name>A0A4P6F0L9_9BACL</name>
<proteinExistence type="inferred from homology"/>
<gene>
    <name evidence="4" type="ORF">ET464_18340</name>
</gene>
<dbReference type="InterPro" id="IPR009078">
    <property type="entry name" value="Ferritin-like_SF"/>
</dbReference>
<evidence type="ECO:0000256" key="2">
    <source>
        <dbReference type="RuleBase" id="RU003875"/>
    </source>
</evidence>
<accession>A0A4P6F0L9</accession>
<keyword evidence="5" id="KW-1185">Reference proteome</keyword>
<dbReference type="Proteomes" id="UP000293568">
    <property type="component" value="Chromosome"/>
</dbReference>
<organism evidence="4 5">
    <name type="scientific">Paenibacillus protaetiae</name>
    <dbReference type="NCBI Taxonomy" id="2509456"/>
    <lineage>
        <taxon>Bacteria</taxon>
        <taxon>Bacillati</taxon>
        <taxon>Bacillota</taxon>
        <taxon>Bacilli</taxon>
        <taxon>Bacillales</taxon>
        <taxon>Paenibacillaceae</taxon>
        <taxon>Paenibacillus</taxon>
    </lineage>
</organism>
<evidence type="ECO:0000313" key="5">
    <source>
        <dbReference type="Proteomes" id="UP000293568"/>
    </source>
</evidence>
<dbReference type="PROSITE" id="PS00818">
    <property type="entry name" value="DPS_1"/>
    <property type="match status" value="1"/>
</dbReference>
<dbReference type="InterPro" id="IPR008331">
    <property type="entry name" value="Ferritin_DPS_dom"/>
</dbReference>
<dbReference type="GO" id="GO:0016722">
    <property type="term" value="F:oxidoreductase activity, acting on metal ions"/>
    <property type="evidence" value="ECO:0007669"/>
    <property type="project" value="InterPro"/>
</dbReference>
<dbReference type="PANTHER" id="PTHR42932">
    <property type="entry name" value="GENERAL STRESS PROTEIN 20U"/>
    <property type="match status" value="1"/>
</dbReference>
<dbReference type="PRINTS" id="PR01346">
    <property type="entry name" value="HELNAPAPROT"/>
</dbReference>
<dbReference type="EMBL" id="CP035492">
    <property type="protein sequence ID" value="QAY68605.1"/>
    <property type="molecule type" value="Genomic_DNA"/>
</dbReference>
<evidence type="ECO:0000259" key="3">
    <source>
        <dbReference type="Pfam" id="PF00210"/>
    </source>
</evidence>